<evidence type="ECO:0000313" key="1">
    <source>
        <dbReference type="EMBL" id="PQL20128.1"/>
    </source>
</evidence>
<protein>
    <submittedName>
        <fullName evidence="1">Uncharacterized protein</fullName>
    </submittedName>
</protein>
<evidence type="ECO:0000313" key="2">
    <source>
        <dbReference type="Proteomes" id="UP000237916"/>
    </source>
</evidence>
<dbReference type="EMBL" id="PPDB01000003">
    <property type="protein sequence ID" value="PQL20128.1"/>
    <property type="molecule type" value="Genomic_DNA"/>
</dbReference>
<keyword evidence="2" id="KW-1185">Reference proteome</keyword>
<dbReference type="AlphaFoldDB" id="A0A2S7ZA20"/>
<sequence>MVGVIVDKFGGIYDQVGGDLSISDNVIPVGATVKVITFPNIPNDPNSAELIKESIKGGSIGVSATYNYINWSTGVAIPSSLDDFSSQNQSIHFDTGVTTTAHGISTFGGYSSYVGNLSDADIWGSDYNTNVLAYFKAHPNSGLELYNGSAGKLVLIRRRPFGAEIYDGYGGFHHFKGFDEYSNKMHWRRY</sequence>
<organism evidence="1 2">
    <name type="scientific">Veillonella denticariosi JCM 15641</name>
    <dbReference type="NCBI Taxonomy" id="1298594"/>
    <lineage>
        <taxon>Bacteria</taxon>
        <taxon>Bacillati</taxon>
        <taxon>Bacillota</taxon>
        <taxon>Negativicutes</taxon>
        <taxon>Veillonellales</taxon>
        <taxon>Veillonellaceae</taxon>
        <taxon>Veillonella</taxon>
    </lineage>
</organism>
<gene>
    <name evidence="1" type="ORF">VEHSUH05_03400</name>
</gene>
<reference evidence="1 2" key="1">
    <citation type="submission" date="2018-01" db="EMBL/GenBank/DDBJ databases">
        <title>Draft genome sequences of clinical isolates and type strains of oral Veillonella including Veillonella infantum sp., nov.</title>
        <authorList>
            <person name="Mashima I."/>
            <person name="Liao Y.-C."/>
            <person name="Sabharwal A."/>
            <person name="Haase E.M."/>
            <person name="Nakazawa F."/>
            <person name="Scannapieco F.A."/>
        </authorList>
    </citation>
    <scope>NUCLEOTIDE SEQUENCE [LARGE SCALE GENOMIC DNA]</scope>
    <source>
        <strain evidence="1 2">JCM 15641</strain>
    </source>
</reference>
<dbReference type="RefSeq" id="WP_054674321.1">
    <property type="nucleotide sequence ID" value="NZ_PPDB01000003.1"/>
</dbReference>
<proteinExistence type="predicted"/>
<dbReference type="OrthoDB" id="9978044at2"/>
<dbReference type="STRING" id="1298594.GCA_001312465_01753"/>
<name>A0A2S7ZA20_9FIRM</name>
<comment type="caution">
    <text evidence="1">The sequence shown here is derived from an EMBL/GenBank/DDBJ whole genome shotgun (WGS) entry which is preliminary data.</text>
</comment>
<accession>A0A2S7ZA20</accession>
<dbReference type="Proteomes" id="UP000237916">
    <property type="component" value="Unassembled WGS sequence"/>
</dbReference>